<evidence type="ECO:0000256" key="4">
    <source>
        <dbReference type="ARBA" id="ARBA00012438"/>
    </source>
</evidence>
<dbReference type="SMART" id="SM00448">
    <property type="entry name" value="REC"/>
    <property type="match status" value="1"/>
</dbReference>
<dbReference type="CDD" id="cd10322">
    <property type="entry name" value="SLC5sbd"/>
    <property type="match status" value="1"/>
</dbReference>
<feature type="transmembrane region" description="Helical" evidence="13">
    <location>
        <begin position="287"/>
        <end position="311"/>
    </location>
</feature>
<dbReference type="EC" id="2.7.13.3" evidence="4"/>
<feature type="domain" description="Response regulatory" evidence="15">
    <location>
        <begin position="1070"/>
        <end position="1185"/>
    </location>
</feature>
<feature type="transmembrane region" description="Helical" evidence="13">
    <location>
        <begin position="462"/>
        <end position="481"/>
    </location>
</feature>
<gene>
    <name evidence="16" type="ORF">ACFPOB_28435</name>
</gene>
<protein>
    <recommendedName>
        <fullName evidence="4">histidine kinase</fullName>
        <ecNumber evidence="4">2.7.13.3</ecNumber>
    </recommendedName>
</protein>
<dbReference type="Pfam" id="PF12860">
    <property type="entry name" value="PAS_7"/>
    <property type="match status" value="1"/>
</dbReference>
<feature type="coiled-coil region" evidence="12">
    <location>
        <begin position="779"/>
        <end position="827"/>
    </location>
</feature>
<evidence type="ECO:0000256" key="7">
    <source>
        <dbReference type="ARBA" id="ARBA00022692"/>
    </source>
</evidence>
<feature type="transmembrane region" description="Helical" evidence="13">
    <location>
        <begin position="431"/>
        <end position="455"/>
    </location>
</feature>
<keyword evidence="12" id="KW-0175">Coiled coil</keyword>
<feature type="transmembrane region" description="Helical" evidence="13">
    <location>
        <begin position="6"/>
        <end position="25"/>
    </location>
</feature>
<evidence type="ECO:0000256" key="6">
    <source>
        <dbReference type="ARBA" id="ARBA00022679"/>
    </source>
</evidence>
<dbReference type="CDD" id="cd00156">
    <property type="entry name" value="REC"/>
    <property type="match status" value="1"/>
</dbReference>
<dbReference type="EMBL" id="JBHSLW010000076">
    <property type="protein sequence ID" value="MFC5423478.1"/>
    <property type="molecule type" value="Genomic_DNA"/>
</dbReference>
<evidence type="ECO:0000256" key="9">
    <source>
        <dbReference type="ARBA" id="ARBA00022989"/>
    </source>
</evidence>
<feature type="transmembrane region" description="Helical" evidence="13">
    <location>
        <begin position="194"/>
        <end position="221"/>
    </location>
</feature>
<evidence type="ECO:0000313" key="16">
    <source>
        <dbReference type="EMBL" id="MFC5423478.1"/>
    </source>
</evidence>
<dbReference type="PROSITE" id="PS50110">
    <property type="entry name" value="RESPONSE_REGULATORY"/>
    <property type="match status" value="1"/>
</dbReference>
<evidence type="ECO:0000256" key="2">
    <source>
        <dbReference type="ARBA" id="ARBA00004141"/>
    </source>
</evidence>
<dbReference type="Pfam" id="PF02518">
    <property type="entry name" value="HATPase_c"/>
    <property type="match status" value="1"/>
</dbReference>
<sequence>MLPAWSVVLSALGYLCVLFAIAHLADTAGRRLMSGRARTTIYALALGVYCTSWTFYGSVGFANRAGLDFLGIYVGPALVIGLGHRFVARIVSIAKSQNITSVADFVGARYGKSERVAALVCIVAVIGALPYIALQLKAVANSLSVFFAAAGGPPPMTDVPVLSDLAFLVALVLAGFACAFGTRHIDATEHQDGLVLAIAVESLIKLVAFLALGVFVVYGLFDGAGDLFAQAVRAAGDRPPIWERTSSWPMFLTLTALSSCAALLLARQFHMAIVENRDVRDVRRAAWMFPLYLVLINLFVLPLAAAGEVLLPGTAVDRDMTVLLLPLEKQAGLIALLVFIGGLSAGTAMVIVASVALAIMISNHLVTPLLLRGRGVSVDPEQAAALLEGGGRQRNSSTGGDLGLQVVHIRRLAIVAVILLGYAYYRAAGEAALVSIGLLSFAATAQIAPAFFGGLIWRRGTALGAAAGLSAGLLTWLYTLLMPSLALPGGYWADIVAHGPLGITALRPEALFGLSLPALPHGVLWSLGINLACYIGFSLVRPASAMERLQANAFVESDRATMAQSFSLWRSSVTEAELQSTIGRYLGQERTQRAFEGFAHSRGEVLNGTREADIHMLRFGEHLLSSAIGAASSRLVLSLLLKRRNLSTEAAFKLLDDASAALQYNRDILQNGLDHAGQGITVLDRDLRLLAWNKAFIQLYDLPPSLVRFGTGLDEIVRYNAQRGAYGAGPQDELMAARLESFINDREPVRLRLYPSKNVIEIRSNPLPDGGIVTTYTDITDAVAAEEELERTNETLEKRVAERTEEIRHVNTELQRAKAEADEANASKTRFLAAASHDILQPLNAARLYASALVERDRASAQPDLAENIDASLDAVEEILTALLEISRLDGGALKPEISAFRLDELMRQLQREFEPSAQEKGLQLIFVTTAATVRSDRRLLRRLLQNLVSNAIKYTPNGKVLVGCRRREGQVAIEVLDTGLGIPVSKQKTVFREFQRLDQGAKVARGLGLGLSIVERIARTLDHKLALTSTPGRGTRFSILVPRAAPLPAMATASAARGAPSSSQLAGLKLLAIDNEPVILDGMRLLLGGWGCKVATARDLDEASAIITAGGAPDVLIADYHLDHGENGIALISALRQSVGGLPAILLTADRSPEVREEAAALDIHVLNKPLKPGALRALLAQWRATRLAAE</sequence>
<dbReference type="CDD" id="cd00082">
    <property type="entry name" value="HisKA"/>
    <property type="match status" value="1"/>
</dbReference>
<dbReference type="InterPro" id="IPR001789">
    <property type="entry name" value="Sig_transdc_resp-reg_receiver"/>
</dbReference>
<feature type="transmembrane region" description="Helical" evidence="13">
    <location>
        <begin position="116"/>
        <end position="134"/>
    </location>
</feature>
<evidence type="ECO:0000256" key="10">
    <source>
        <dbReference type="ARBA" id="ARBA00023136"/>
    </source>
</evidence>
<dbReference type="Gene3D" id="3.30.450.20">
    <property type="entry name" value="PAS domain"/>
    <property type="match status" value="1"/>
</dbReference>
<dbReference type="InterPro" id="IPR038377">
    <property type="entry name" value="Na/Glc_symporter_sf"/>
</dbReference>
<dbReference type="InterPro" id="IPR035965">
    <property type="entry name" value="PAS-like_dom_sf"/>
</dbReference>
<dbReference type="SMART" id="SM00388">
    <property type="entry name" value="HisKA"/>
    <property type="match status" value="1"/>
</dbReference>
<evidence type="ECO:0000256" key="13">
    <source>
        <dbReference type="SAM" id="Phobius"/>
    </source>
</evidence>
<dbReference type="SUPFAM" id="SSF55874">
    <property type="entry name" value="ATPase domain of HSP90 chaperone/DNA topoisomerase II/histidine kinase"/>
    <property type="match status" value="1"/>
</dbReference>
<feature type="transmembrane region" description="Helical" evidence="13">
    <location>
        <begin position="165"/>
        <end position="182"/>
    </location>
</feature>
<dbReference type="GO" id="GO:0016301">
    <property type="term" value="F:kinase activity"/>
    <property type="evidence" value="ECO:0007669"/>
    <property type="project" value="UniProtKB-KW"/>
</dbReference>
<evidence type="ECO:0000313" key="17">
    <source>
        <dbReference type="Proteomes" id="UP001596053"/>
    </source>
</evidence>
<dbReference type="NCBIfam" id="NF041832">
    <property type="entry name" value="near_NosP_CTERM"/>
    <property type="match status" value="1"/>
</dbReference>
<evidence type="ECO:0000256" key="8">
    <source>
        <dbReference type="ARBA" id="ARBA00022777"/>
    </source>
</evidence>
<feature type="transmembrane region" description="Helical" evidence="13">
    <location>
        <begin position="331"/>
        <end position="361"/>
    </location>
</feature>
<evidence type="ECO:0000256" key="5">
    <source>
        <dbReference type="ARBA" id="ARBA00022553"/>
    </source>
</evidence>
<name>A0ABW0IYS4_9HYPH</name>
<comment type="caution">
    <text evidence="16">The sequence shown here is derived from an EMBL/GenBank/DDBJ whole genome shotgun (WGS) entry which is preliminary data.</text>
</comment>
<proteinExistence type="inferred from homology"/>
<evidence type="ECO:0000256" key="1">
    <source>
        <dbReference type="ARBA" id="ARBA00000085"/>
    </source>
</evidence>
<dbReference type="Gene3D" id="3.30.565.10">
    <property type="entry name" value="Histidine kinase-like ATPase, C-terminal domain"/>
    <property type="match status" value="1"/>
</dbReference>
<dbReference type="PANTHER" id="PTHR43047">
    <property type="entry name" value="TWO-COMPONENT HISTIDINE PROTEIN KINASE"/>
    <property type="match status" value="1"/>
</dbReference>
<feature type="transmembrane region" description="Helical" evidence="13">
    <location>
        <begin position="37"/>
        <end position="57"/>
    </location>
</feature>
<dbReference type="InterPro" id="IPR005467">
    <property type="entry name" value="His_kinase_dom"/>
</dbReference>
<comment type="similarity">
    <text evidence="3">Belongs to the sodium:solute symporter (SSF) (TC 2.A.21) family.</text>
</comment>
<evidence type="ECO:0000259" key="15">
    <source>
        <dbReference type="PROSITE" id="PS50110"/>
    </source>
</evidence>
<feature type="transmembrane region" description="Helical" evidence="13">
    <location>
        <begin position="69"/>
        <end position="88"/>
    </location>
</feature>
<dbReference type="SUPFAM" id="SSF47384">
    <property type="entry name" value="Homodimeric domain of signal transducing histidine kinase"/>
    <property type="match status" value="1"/>
</dbReference>
<dbReference type="InterPro" id="IPR036097">
    <property type="entry name" value="HisK_dim/P_sf"/>
</dbReference>
<dbReference type="Gene3D" id="3.40.50.2300">
    <property type="match status" value="1"/>
</dbReference>
<feature type="modified residue" description="4-aspartylphosphate" evidence="11">
    <location>
        <position position="1120"/>
    </location>
</feature>
<dbReference type="Gene3D" id="1.20.1730.10">
    <property type="entry name" value="Sodium/glucose cotransporter"/>
    <property type="match status" value="1"/>
</dbReference>
<keyword evidence="8 16" id="KW-0418">Kinase</keyword>
<dbReference type="InterPro" id="IPR003661">
    <property type="entry name" value="HisK_dim/P_dom"/>
</dbReference>
<organism evidence="16 17">
    <name type="scientific">Bosea eneae</name>
    <dbReference type="NCBI Taxonomy" id="151454"/>
    <lineage>
        <taxon>Bacteria</taxon>
        <taxon>Pseudomonadati</taxon>
        <taxon>Pseudomonadota</taxon>
        <taxon>Alphaproteobacteria</taxon>
        <taxon>Hyphomicrobiales</taxon>
        <taxon>Boseaceae</taxon>
        <taxon>Bosea</taxon>
    </lineage>
</organism>
<dbReference type="PRINTS" id="PR00344">
    <property type="entry name" value="BCTRLSENSOR"/>
</dbReference>
<keyword evidence="10 13" id="KW-0472">Membrane</keyword>
<keyword evidence="5 11" id="KW-0597">Phosphoprotein</keyword>
<dbReference type="InterPro" id="IPR001734">
    <property type="entry name" value="Na/solute_symporter"/>
</dbReference>
<feature type="transmembrane region" description="Helical" evidence="13">
    <location>
        <begin position="248"/>
        <end position="266"/>
    </location>
</feature>
<dbReference type="Gene3D" id="1.10.287.130">
    <property type="match status" value="1"/>
</dbReference>
<reference evidence="17" key="1">
    <citation type="journal article" date="2019" name="Int. J. Syst. Evol. Microbiol.">
        <title>The Global Catalogue of Microorganisms (GCM) 10K type strain sequencing project: providing services to taxonomists for standard genome sequencing and annotation.</title>
        <authorList>
            <consortium name="The Broad Institute Genomics Platform"/>
            <consortium name="The Broad Institute Genome Sequencing Center for Infectious Disease"/>
            <person name="Wu L."/>
            <person name="Ma J."/>
        </authorList>
    </citation>
    <scope>NUCLEOTIDE SEQUENCE [LARGE SCALE GENOMIC DNA]</scope>
    <source>
        <strain evidence="17">NCAIM B.01391</strain>
    </source>
</reference>
<keyword evidence="7 13" id="KW-0812">Transmembrane</keyword>
<evidence type="ECO:0000256" key="12">
    <source>
        <dbReference type="SAM" id="Coils"/>
    </source>
</evidence>
<dbReference type="PROSITE" id="PS50283">
    <property type="entry name" value="NA_SOLUT_SYMP_3"/>
    <property type="match status" value="1"/>
</dbReference>
<keyword evidence="17" id="KW-1185">Reference proteome</keyword>
<dbReference type="InterPro" id="IPR036890">
    <property type="entry name" value="HATPase_C_sf"/>
</dbReference>
<dbReference type="PROSITE" id="PS50109">
    <property type="entry name" value="HIS_KIN"/>
    <property type="match status" value="1"/>
</dbReference>
<feature type="domain" description="Histidine kinase" evidence="14">
    <location>
        <begin position="834"/>
        <end position="1046"/>
    </location>
</feature>
<keyword evidence="9 13" id="KW-1133">Transmembrane helix</keyword>
<dbReference type="RefSeq" id="WP_377801621.1">
    <property type="nucleotide sequence ID" value="NZ_JBHSLW010000076.1"/>
</dbReference>
<dbReference type="SUPFAM" id="SSF52172">
    <property type="entry name" value="CheY-like"/>
    <property type="match status" value="1"/>
</dbReference>
<dbReference type="InterPro" id="IPR011006">
    <property type="entry name" value="CheY-like_superfamily"/>
</dbReference>
<dbReference type="Pfam" id="PF00512">
    <property type="entry name" value="HisKA"/>
    <property type="match status" value="1"/>
</dbReference>
<feature type="transmembrane region" description="Helical" evidence="13">
    <location>
        <begin position="402"/>
        <end position="425"/>
    </location>
</feature>
<dbReference type="InterPro" id="IPR004358">
    <property type="entry name" value="Sig_transdc_His_kin-like_C"/>
</dbReference>
<dbReference type="SUPFAM" id="SSF55785">
    <property type="entry name" value="PYP-like sensor domain (PAS domain)"/>
    <property type="match status" value="1"/>
</dbReference>
<comment type="catalytic activity">
    <reaction evidence="1">
        <text>ATP + protein L-histidine = ADP + protein N-phospho-L-histidine.</text>
        <dbReference type="EC" id="2.7.13.3"/>
    </reaction>
</comment>
<dbReference type="InterPro" id="IPR003594">
    <property type="entry name" value="HATPase_dom"/>
</dbReference>
<evidence type="ECO:0000259" key="14">
    <source>
        <dbReference type="PROSITE" id="PS50109"/>
    </source>
</evidence>
<dbReference type="Proteomes" id="UP001596053">
    <property type="component" value="Unassembled WGS sequence"/>
</dbReference>
<accession>A0ABW0IYS4</accession>
<dbReference type="SMART" id="SM00387">
    <property type="entry name" value="HATPase_c"/>
    <property type="match status" value="1"/>
</dbReference>
<comment type="subcellular location">
    <subcellularLocation>
        <location evidence="2">Membrane</location>
        <topology evidence="2">Multi-pass membrane protein</topology>
    </subcellularLocation>
</comment>
<dbReference type="Pfam" id="PF00072">
    <property type="entry name" value="Response_reg"/>
    <property type="match status" value="1"/>
</dbReference>
<keyword evidence="6" id="KW-0808">Transferase</keyword>
<evidence type="ECO:0000256" key="11">
    <source>
        <dbReference type="PROSITE-ProRule" id="PRU00169"/>
    </source>
</evidence>
<evidence type="ECO:0000256" key="3">
    <source>
        <dbReference type="ARBA" id="ARBA00006434"/>
    </source>
</evidence>
<dbReference type="PANTHER" id="PTHR43047:SF9">
    <property type="entry name" value="HISTIDINE KINASE"/>
    <property type="match status" value="1"/>
</dbReference>